<dbReference type="EnsemblPlants" id="ORUFI09G07680.1">
    <property type="protein sequence ID" value="ORUFI09G07680.1"/>
    <property type="gene ID" value="ORUFI09G07680"/>
</dbReference>
<accession>A0A0E0QQA2</accession>
<dbReference type="HOGENOM" id="CLU_2889842_0_0_1"/>
<reference evidence="3" key="1">
    <citation type="submission" date="2013-06" db="EMBL/GenBank/DDBJ databases">
        <authorList>
            <person name="Zhao Q."/>
        </authorList>
    </citation>
    <scope>NUCLEOTIDE SEQUENCE</scope>
    <source>
        <strain evidence="3">cv. W1943</strain>
    </source>
</reference>
<reference evidence="2" key="2">
    <citation type="submission" date="2015-06" db="UniProtKB">
        <authorList>
            <consortium name="EnsemblPlants"/>
        </authorList>
    </citation>
    <scope>IDENTIFICATION</scope>
</reference>
<evidence type="ECO:0000313" key="3">
    <source>
        <dbReference type="Proteomes" id="UP000008022"/>
    </source>
</evidence>
<feature type="region of interest" description="Disordered" evidence="1">
    <location>
        <begin position="1"/>
        <end position="31"/>
    </location>
</feature>
<dbReference type="Gramene" id="ORUFI09G07680.1">
    <property type="protein sequence ID" value="ORUFI09G07680.1"/>
    <property type="gene ID" value="ORUFI09G07680"/>
</dbReference>
<sequence length="63" mass="6763">MGASTNARDRAIAGRSTIRTPEMRSSGDKVAGATGKTTIDAYKSFIYKERESAEQFALHILAG</sequence>
<protein>
    <submittedName>
        <fullName evidence="2">Uncharacterized protein</fullName>
    </submittedName>
</protein>
<evidence type="ECO:0000313" key="2">
    <source>
        <dbReference type="EnsemblPlants" id="ORUFI09G07680.1"/>
    </source>
</evidence>
<organism evidence="2 3">
    <name type="scientific">Oryza rufipogon</name>
    <name type="common">Brownbeard rice</name>
    <name type="synonym">Asian wild rice</name>
    <dbReference type="NCBI Taxonomy" id="4529"/>
    <lineage>
        <taxon>Eukaryota</taxon>
        <taxon>Viridiplantae</taxon>
        <taxon>Streptophyta</taxon>
        <taxon>Embryophyta</taxon>
        <taxon>Tracheophyta</taxon>
        <taxon>Spermatophyta</taxon>
        <taxon>Magnoliopsida</taxon>
        <taxon>Liliopsida</taxon>
        <taxon>Poales</taxon>
        <taxon>Poaceae</taxon>
        <taxon>BOP clade</taxon>
        <taxon>Oryzoideae</taxon>
        <taxon>Oryzeae</taxon>
        <taxon>Oryzinae</taxon>
        <taxon>Oryza</taxon>
    </lineage>
</organism>
<dbReference type="AlphaFoldDB" id="A0A0E0QQA2"/>
<dbReference type="Proteomes" id="UP000008022">
    <property type="component" value="Unassembled WGS sequence"/>
</dbReference>
<name>A0A0E0QQA2_ORYRU</name>
<keyword evidence="3" id="KW-1185">Reference proteome</keyword>
<evidence type="ECO:0000256" key="1">
    <source>
        <dbReference type="SAM" id="MobiDB-lite"/>
    </source>
</evidence>
<proteinExistence type="predicted"/>